<dbReference type="STRING" id="331657.A0A4U0XVM4"/>
<evidence type="ECO:0000313" key="1">
    <source>
        <dbReference type="EMBL" id="TKA81844.1"/>
    </source>
</evidence>
<dbReference type="EMBL" id="NAJN01000013">
    <property type="protein sequence ID" value="TKA81844.1"/>
    <property type="molecule type" value="Genomic_DNA"/>
</dbReference>
<gene>
    <name evidence="1" type="ORF">B0A49_01074</name>
</gene>
<protein>
    <submittedName>
        <fullName evidence="1">Uncharacterized protein</fullName>
    </submittedName>
</protein>
<keyword evidence="2" id="KW-1185">Reference proteome</keyword>
<sequence>MQKNSAATAAGFAAAPNNNQATVALSSEVATQLFKSSIAPSQASETSREAMNSVSQYGVKSSVAVLLPVPSDLSHPNANAANAVTINPNSASAYIYNGQTLSPGGAVIQISGTAYSLALVSANPVPASTSGGQVPDSGGLTAQVSNYYGPAAASPASGLVSHIAYVVAGQTLTPGGSSVVVSGNTYLLSPSATAVVVNGVASAIPPANTPLPLLSISAAVSFSGSGHVITGQTLPPQVSAVLVSGTSPSLAPTGAALDGSAPFAPLLMTLGSETLTLTPTASSAVIIGSQTVHPGSVITVAGNSLALAPGNTGIVVISGTSTRTNAIHSLALAGTANYANSAAPALPTPLLLTLGSQTLTLTPTASSAIAIGSQTLQPNSIITVAGNSLSLAPGNSAIAVVYGTVTNTEGVQRTARVSLLLITLGSETLTLTPASSSAVVIGSQTLRPGSVITVAGNSLSLAPGGTPVIVGSATSTSINVTKSTAIASGLSSGPGGATTKPVGSVGGTATTTQSAYVAASTGRAGRALERLPVVSSVVLGLLLVVVMYL</sequence>
<dbReference type="Proteomes" id="UP000308768">
    <property type="component" value="Unassembled WGS sequence"/>
</dbReference>
<proteinExistence type="predicted"/>
<dbReference type="AlphaFoldDB" id="A0A4U0XVM4"/>
<accession>A0A4U0XVM4</accession>
<reference evidence="1 2" key="1">
    <citation type="submission" date="2017-03" db="EMBL/GenBank/DDBJ databases">
        <title>Genomes of endolithic fungi from Antarctica.</title>
        <authorList>
            <person name="Coleine C."/>
            <person name="Masonjones S."/>
            <person name="Stajich J.E."/>
        </authorList>
    </citation>
    <scope>NUCLEOTIDE SEQUENCE [LARGE SCALE GENOMIC DNA]</scope>
    <source>
        <strain evidence="1 2">CCFEE 5187</strain>
    </source>
</reference>
<name>A0A4U0XVM4_9PEZI</name>
<comment type="caution">
    <text evidence="1">The sequence shown here is derived from an EMBL/GenBank/DDBJ whole genome shotgun (WGS) entry which is preliminary data.</text>
</comment>
<dbReference type="OrthoDB" id="3642826at2759"/>
<evidence type="ECO:0000313" key="2">
    <source>
        <dbReference type="Proteomes" id="UP000308768"/>
    </source>
</evidence>
<organism evidence="1 2">
    <name type="scientific">Cryomyces minteri</name>
    <dbReference type="NCBI Taxonomy" id="331657"/>
    <lineage>
        <taxon>Eukaryota</taxon>
        <taxon>Fungi</taxon>
        <taxon>Dikarya</taxon>
        <taxon>Ascomycota</taxon>
        <taxon>Pezizomycotina</taxon>
        <taxon>Dothideomycetes</taxon>
        <taxon>Dothideomycetes incertae sedis</taxon>
        <taxon>Cryomyces</taxon>
    </lineage>
</organism>